<dbReference type="AlphaFoldDB" id="A0A8J3GL50"/>
<dbReference type="Pfam" id="PF00441">
    <property type="entry name" value="Acyl-CoA_dh_1"/>
    <property type="match status" value="1"/>
</dbReference>
<dbReference type="InterPro" id="IPR052547">
    <property type="entry name" value="Mito_Isobutyryl-CoADH"/>
</dbReference>
<dbReference type="SUPFAM" id="SSF56645">
    <property type="entry name" value="Acyl-CoA dehydrogenase NM domain-like"/>
    <property type="match status" value="1"/>
</dbReference>
<sequence length="391" mass="42125">MDAAVDTASGQFELNSDQRAIQEMVQAFAADWVAPHALDWDRKGYFPSDVVRETAALGLGGIYVNDDVGGSALTRLDAVLIFEALAAACPAFSSFISIHNMGAWMIDRFGDEAQRQRFLPKLTSMEWLASYALTEPGAGSDAAALRTKAVRSGGNGDSYVLNGTKQFISGAGENELYVVMARTGEDGPKGVSTFVIEKGTPGLSFGPEEQKMGWKMQPTRQVIFTDCEVPAENVLSGEGAGFHIAMAGLDGGRLNIAACSLGGAQSALDKALTYAGERKAFGQTIDRFQSLQFKLADMETSLQAARIFLYTAAAKLDAKAHDAGKWSAMAKRFVTDTGFEVVNDALQVHGGYGYLHDYGIEKLVRDLRVHQILEGTNEIMRVIIARSLIGR</sequence>
<dbReference type="Pfam" id="PF02771">
    <property type="entry name" value="Acyl-CoA_dh_N"/>
    <property type="match status" value="1"/>
</dbReference>
<dbReference type="PANTHER" id="PTHR43831">
    <property type="entry name" value="ISOBUTYRYL-COA DEHYDROGENASE"/>
    <property type="match status" value="1"/>
</dbReference>
<dbReference type="InterPro" id="IPR013786">
    <property type="entry name" value="AcylCoA_DH/ox_N"/>
</dbReference>
<evidence type="ECO:0000256" key="2">
    <source>
        <dbReference type="ARBA" id="ARBA00005109"/>
    </source>
</evidence>
<keyword evidence="5 8" id="KW-0285">Flavoprotein</keyword>
<dbReference type="Gene3D" id="1.10.540.10">
    <property type="entry name" value="Acyl-CoA dehydrogenase/oxidase, N-terminal domain"/>
    <property type="match status" value="1"/>
</dbReference>
<evidence type="ECO:0000256" key="1">
    <source>
        <dbReference type="ARBA" id="ARBA00001974"/>
    </source>
</evidence>
<dbReference type="Gene3D" id="2.40.110.10">
    <property type="entry name" value="Butyryl-CoA Dehydrogenase, subunit A, domain 2"/>
    <property type="match status" value="1"/>
</dbReference>
<organism evidence="12 13">
    <name type="scientific">Tianweitania populi</name>
    <dbReference type="NCBI Taxonomy" id="1607949"/>
    <lineage>
        <taxon>Bacteria</taxon>
        <taxon>Pseudomonadati</taxon>
        <taxon>Pseudomonadota</taxon>
        <taxon>Alphaproteobacteria</taxon>
        <taxon>Hyphomicrobiales</taxon>
        <taxon>Phyllobacteriaceae</taxon>
        <taxon>Tianweitania</taxon>
    </lineage>
</organism>
<dbReference type="FunFam" id="1.20.140.10:FF:000001">
    <property type="entry name" value="Acyl-CoA dehydrogenase"/>
    <property type="match status" value="1"/>
</dbReference>
<dbReference type="PROSITE" id="PS00073">
    <property type="entry name" value="ACYL_COA_DH_2"/>
    <property type="match status" value="1"/>
</dbReference>
<feature type="domain" description="Acyl-CoA dehydrogenase/oxidase N-terminal" evidence="11">
    <location>
        <begin position="16"/>
        <end position="126"/>
    </location>
</feature>
<dbReference type="Pfam" id="PF02770">
    <property type="entry name" value="Acyl-CoA_dh_M"/>
    <property type="match status" value="1"/>
</dbReference>
<dbReference type="InterPro" id="IPR037069">
    <property type="entry name" value="AcylCoA_DH/ox_N_sf"/>
</dbReference>
<evidence type="ECO:0000256" key="3">
    <source>
        <dbReference type="ARBA" id="ARBA00009347"/>
    </source>
</evidence>
<evidence type="ECO:0000313" key="13">
    <source>
        <dbReference type="Proteomes" id="UP000630142"/>
    </source>
</evidence>
<reference evidence="12" key="2">
    <citation type="submission" date="2020-09" db="EMBL/GenBank/DDBJ databases">
        <authorList>
            <person name="Sun Q."/>
            <person name="Kim S."/>
        </authorList>
    </citation>
    <scope>NUCLEOTIDE SEQUENCE</scope>
    <source>
        <strain evidence="12">KCTC 42249</strain>
    </source>
</reference>
<dbReference type="PROSITE" id="PS00072">
    <property type="entry name" value="ACYL_COA_DH_1"/>
    <property type="match status" value="1"/>
</dbReference>
<proteinExistence type="inferred from homology"/>
<dbReference type="PIRSF" id="PIRSF016578">
    <property type="entry name" value="HsaA"/>
    <property type="match status" value="1"/>
</dbReference>
<dbReference type="InterPro" id="IPR009100">
    <property type="entry name" value="AcylCoA_DH/oxidase_NM_dom_sf"/>
</dbReference>
<feature type="domain" description="Acyl-CoA dehydrogenase/oxidase C-terminal" evidence="9">
    <location>
        <begin position="239"/>
        <end position="388"/>
    </location>
</feature>
<gene>
    <name evidence="12" type="ORF">GCM10016234_12260</name>
</gene>
<dbReference type="RefSeq" id="WP_189502531.1">
    <property type="nucleotide sequence ID" value="NZ_BMZQ01000001.1"/>
</dbReference>
<evidence type="ECO:0000256" key="5">
    <source>
        <dbReference type="ARBA" id="ARBA00022630"/>
    </source>
</evidence>
<evidence type="ECO:0000256" key="8">
    <source>
        <dbReference type="RuleBase" id="RU362125"/>
    </source>
</evidence>
<keyword evidence="13" id="KW-1185">Reference proteome</keyword>
<dbReference type="GO" id="GO:0050660">
    <property type="term" value="F:flavin adenine dinucleotide binding"/>
    <property type="evidence" value="ECO:0007669"/>
    <property type="project" value="InterPro"/>
</dbReference>
<name>A0A8J3GL50_9HYPH</name>
<dbReference type="Gene3D" id="1.20.140.10">
    <property type="entry name" value="Butyryl-CoA Dehydrogenase, subunit A, domain 3"/>
    <property type="match status" value="1"/>
</dbReference>
<accession>A0A8J3GL50</accession>
<evidence type="ECO:0000259" key="9">
    <source>
        <dbReference type="Pfam" id="PF00441"/>
    </source>
</evidence>
<dbReference type="InterPro" id="IPR036250">
    <property type="entry name" value="AcylCo_DH-like_C"/>
</dbReference>
<dbReference type="SUPFAM" id="SSF47203">
    <property type="entry name" value="Acyl-CoA dehydrogenase C-terminal domain-like"/>
    <property type="match status" value="1"/>
</dbReference>
<evidence type="ECO:0000256" key="7">
    <source>
        <dbReference type="ARBA" id="ARBA00023002"/>
    </source>
</evidence>
<comment type="pathway">
    <text evidence="2">Amino-acid degradation; L-valine degradation.</text>
</comment>
<feature type="domain" description="Acyl-CoA oxidase/dehydrogenase middle" evidence="10">
    <location>
        <begin position="131"/>
        <end position="227"/>
    </location>
</feature>
<dbReference type="InterPro" id="IPR006091">
    <property type="entry name" value="Acyl-CoA_Oxase/DH_mid-dom"/>
</dbReference>
<dbReference type="FunFam" id="2.40.110.10:FF:000001">
    <property type="entry name" value="Acyl-CoA dehydrogenase, mitochondrial"/>
    <property type="match status" value="1"/>
</dbReference>
<dbReference type="GO" id="GO:0009083">
    <property type="term" value="P:branched-chain amino acid catabolic process"/>
    <property type="evidence" value="ECO:0007669"/>
    <property type="project" value="UniProtKB-KW"/>
</dbReference>
<comment type="caution">
    <text evidence="12">The sequence shown here is derived from an EMBL/GenBank/DDBJ whole genome shotgun (WGS) entry which is preliminary data.</text>
</comment>
<dbReference type="EMBL" id="BMZQ01000001">
    <property type="protein sequence ID" value="GHD10417.1"/>
    <property type="molecule type" value="Genomic_DNA"/>
</dbReference>
<evidence type="ECO:0000259" key="11">
    <source>
        <dbReference type="Pfam" id="PF02771"/>
    </source>
</evidence>
<comment type="similarity">
    <text evidence="3 8">Belongs to the acyl-CoA dehydrogenase family.</text>
</comment>
<dbReference type="InterPro" id="IPR006089">
    <property type="entry name" value="Acyl-CoA_DH_CS"/>
</dbReference>
<keyword evidence="4" id="KW-0101">Branched-chain amino acid catabolism</keyword>
<dbReference type="GO" id="GO:0003995">
    <property type="term" value="F:acyl-CoA dehydrogenase activity"/>
    <property type="evidence" value="ECO:0007669"/>
    <property type="project" value="InterPro"/>
</dbReference>
<evidence type="ECO:0000313" key="12">
    <source>
        <dbReference type="EMBL" id="GHD10417.1"/>
    </source>
</evidence>
<dbReference type="InterPro" id="IPR046373">
    <property type="entry name" value="Acyl-CoA_Oxase/DH_mid-dom_sf"/>
</dbReference>
<evidence type="ECO:0000256" key="4">
    <source>
        <dbReference type="ARBA" id="ARBA00022456"/>
    </source>
</evidence>
<reference evidence="12" key="1">
    <citation type="journal article" date="2014" name="Int. J. Syst. Evol. Microbiol.">
        <title>Complete genome sequence of Corynebacterium casei LMG S-19264T (=DSM 44701T), isolated from a smear-ripened cheese.</title>
        <authorList>
            <consortium name="US DOE Joint Genome Institute (JGI-PGF)"/>
            <person name="Walter F."/>
            <person name="Albersmeier A."/>
            <person name="Kalinowski J."/>
            <person name="Ruckert C."/>
        </authorList>
    </citation>
    <scope>NUCLEOTIDE SEQUENCE</scope>
    <source>
        <strain evidence="12">KCTC 42249</strain>
    </source>
</reference>
<dbReference type="Proteomes" id="UP000630142">
    <property type="component" value="Unassembled WGS sequence"/>
</dbReference>
<evidence type="ECO:0000256" key="6">
    <source>
        <dbReference type="ARBA" id="ARBA00022827"/>
    </source>
</evidence>
<protein>
    <submittedName>
        <fullName evidence="12">Acyl-CoA dehydrogenase</fullName>
    </submittedName>
</protein>
<comment type="cofactor">
    <cofactor evidence="1 8">
        <name>FAD</name>
        <dbReference type="ChEBI" id="CHEBI:57692"/>
    </cofactor>
</comment>
<keyword evidence="6 8" id="KW-0274">FAD</keyword>
<evidence type="ECO:0000259" key="10">
    <source>
        <dbReference type="Pfam" id="PF02770"/>
    </source>
</evidence>
<dbReference type="PANTHER" id="PTHR43831:SF1">
    <property type="entry name" value="ISOBUTYRYL-COA DEHYDROGENASE, MITOCHONDRIAL"/>
    <property type="match status" value="1"/>
</dbReference>
<keyword evidence="7 8" id="KW-0560">Oxidoreductase</keyword>
<dbReference type="InterPro" id="IPR009075">
    <property type="entry name" value="AcylCo_DH/oxidase_C"/>
</dbReference>